<dbReference type="GO" id="GO:0005737">
    <property type="term" value="C:cytoplasm"/>
    <property type="evidence" value="ECO:0007669"/>
    <property type="project" value="TreeGrafter"/>
</dbReference>
<evidence type="ECO:0000256" key="2">
    <source>
        <dbReference type="SAM" id="MobiDB-lite"/>
    </source>
</evidence>
<dbReference type="Gene3D" id="3.80.10.10">
    <property type="entry name" value="Ribonuclease Inhibitor"/>
    <property type="match status" value="2"/>
</dbReference>
<sequence length="903" mass="99784">MTSFAKVCIDLSNNLRNLRFSKSPSSNTSISSSASASGLANRNTDLKSPAHHTSGVSYIPKDSKRDNSSNVDSSSNGTKIPSPVLSPKSRHHKKQAPAVPPNSQMDEFQSSTESSTVSPRTTQSNRSEKCSVSDMTHSSPISASSQSLAFDTRYKQPEKTSAFEIDHRVVPSSTDLKRVPSVDRAHRSEIPVSVVNGSIQTKPASPNLTTRRFNSSSTNQITPPASGSRSDEIVNGISPRFSPRITFSPTMAQRVATLARSCQYNYSNSDASSLKSGTSSNCSSPIMPHRGATVAAIKQRLLNQGLKIDLRVPARRYYSTRYRDYMRRVQRGRPVTLEALWEDEKFLTQIFTLLTGEEIIRCCAVCRTWLRLIARLGCLDRAMITLNVKRLWTDTVREQTMKASKSGPLESITSTSSNENEPQIPTWIDPYLEGKLVERLRAGVRRGIPILNVAQMTDRCALLLLNVIKKVLYEWDNPQDMQSEASIIHSEYPPTTGRFFQQSICESHDFGIAGGVVVKNEIRQPLTPIRSVSTPSTHPSHAEQRALETTFTSNRVNDSQTPRYFSPLTTGSHMSTDLSSEDNPVQSDCTGKSEMGEQETSVDRRDTGVISGKAPIHLFTTLRLQCCSIVDSTMEQLVRLFPGLRRLEIQCCNELSELAFWTCLVPSIVNLSVLDCINVSDESFGAITQMLPDLKCLTLQAYHVTDAAFSYFSPRQRSSLESVRLTQCMDVTNQGLINLAFALPSLVALSVNGCTNLTDDGVEVICENLKHLRALDLAWCAKVTDSGMESVASCLSLLQKLILDRCVLITDIGISQLTGLTQLRHLSLRWCVNLSDGMMPHLLGMTGLTYLSIAGCKRVTETGVCQLARHSRLRHLELTHCPGASCRVKAYLHHNLPDCRLSD</sequence>
<evidence type="ECO:0000256" key="1">
    <source>
        <dbReference type="ARBA" id="ARBA00022786"/>
    </source>
</evidence>
<dbReference type="InterPro" id="IPR050648">
    <property type="entry name" value="F-box_LRR-repeat"/>
</dbReference>
<proteinExistence type="predicted"/>
<comment type="caution">
    <text evidence="4">The sequence shown here is derived from an EMBL/GenBank/DDBJ whole genome shotgun (WGS) entry which is preliminary data.</text>
</comment>
<feature type="region of interest" description="Disordered" evidence="2">
    <location>
        <begin position="568"/>
        <end position="604"/>
    </location>
</feature>
<feature type="compositionally biased region" description="Polar residues" evidence="2">
    <location>
        <begin position="198"/>
        <end position="228"/>
    </location>
</feature>
<organism evidence="4 5">
    <name type="scientific">Fasciola hepatica</name>
    <name type="common">Liver fluke</name>
    <dbReference type="NCBI Taxonomy" id="6192"/>
    <lineage>
        <taxon>Eukaryota</taxon>
        <taxon>Metazoa</taxon>
        <taxon>Spiralia</taxon>
        <taxon>Lophotrochozoa</taxon>
        <taxon>Platyhelminthes</taxon>
        <taxon>Trematoda</taxon>
        <taxon>Digenea</taxon>
        <taxon>Plagiorchiida</taxon>
        <taxon>Echinostomata</taxon>
        <taxon>Echinostomatoidea</taxon>
        <taxon>Fasciolidae</taxon>
        <taxon>Fasciola</taxon>
    </lineage>
</organism>
<dbReference type="Proteomes" id="UP000230066">
    <property type="component" value="Unassembled WGS sequence"/>
</dbReference>
<reference evidence="4" key="1">
    <citation type="submission" date="2019-03" db="EMBL/GenBank/DDBJ databases">
        <title>Improved annotation for the trematode Fasciola hepatica.</title>
        <authorList>
            <person name="Choi Y.-J."/>
            <person name="Martin J."/>
            <person name="Mitreva M."/>
        </authorList>
    </citation>
    <scope>NUCLEOTIDE SEQUENCE [LARGE SCALE GENOMIC DNA]</scope>
</reference>
<gene>
    <name evidence="4" type="ORF">D915_001293</name>
</gene>
<keyword evidence="1" id="KW-0833">Ubl conjugation pathway</keyword>
<evidence type="ECO:0000313" key="4">
    <source>
        <dbReference type="EMBL" id="THD27910.1"/>
    </source>
</evidence>
<dbReference type="EMBL" id="JXXN02000286">
    <property type="protein sequence ID" value="THD27910.1"/>
    <property type="molecule type" value="Genomic_DNA"/>
</dbReference>
<dbReference type="InterPro" id="IPR036047">
    <property type="entry name" value="F-box-like_dom_sf"/>
</dbReference>
<evidence type="ECO:0000313" key="5">
    <source>
        <dbReference type="Proteomes" id="UP000230066"/>
    </source>
</evidence>
<keyword evidence="5" id="KW-1185">Reference proteome</keyword>
<evidence type="ECO:0000259" key="3">
    <source>
        <dbReference type="Pfam" id="PF25372"/>
    </source>
</evidence>
<feature type="compositionally biased region" description="Low complexity" evidence="2">
    <location>
        <begin position="410"/>
        <end position="421"/>
    </location>
</feature>
<feature type="compositionally biased region" description="Polar residues" evidence="2">
    <location>
        <begin position="568"/>
        <end position="590"/>
    </location>
</feature>
<feature type="compositionally biased region" description="Low complexity" evidence="2">
    <location>
        <begin position="138"/>
        <end position="147"/>
    </location>
</feature>
<feature type="compositionally biased region" description="Low complexity" evidence="2">
    <location>
        <begin position="21"/>
        <end position="37"/>
    </location>
</feature>
<feature type="domain" description="F-box/LRR-repeat protein 15-like leucin rich repeat" evidence="3">
    <location>
        <begin position="621"/>
        <end position="838"/>
    </location>
</feature>
<dbReference type="SUPFAM" id="SSF81383">
    <property type="entry name" value="F-box domain"/>
    <property type="match status" value="1"/>
</dbReference>
<dbReference type="InterPro" id="IPR057207">
    <property type="entry name" value="FBXL15_LRR"/>
</dbReference>
<feature type="region of interest" description="Disordered" evidence="2">
    <location>
        <begin position="198"/>
        <end position="234"/>
    </location>
</feature>
<feature type="region of interest" description="Disordered" evidence="2">
    <location>
        <begin position="402"/>
        <end position="421"/>
    </location>
</feature>
<name>A0A4E0S3R0_FASHE</name>
<dbReference type="PANTHER" id="PTHR13382">
    <property type="entry name" value="MITOCHONDRIAL ATP SYNTHASE COUPLING FACTOR B"/>
    <property type="match status" value="1"/>
</dbReference>
<dbReference type="PANTHER" id="PTHR13382:SF66">
    <property type="entry name" value="F-BOX AND LEUCINE RICH REPEAT PROTEIN 16"/>
    <property type="match status" value="1"/>
</dbReference>
<dbReference type="InterPro" id="IPR032675">
    <property type="entry name" value="LRR_dom_sf"/>
</dbReference>
<feature type="compositionally biased region" description="Polar residues" evidence="2">
    <location>
        <begin position="101"/>
        <end position="125"/>
    </location>
</feature>
<feature type="region of interest" description="Disordered" evidence="2">
    <location>
        <begin position="19"/>
        <end position="149"/>
    </location>
</feature>
<dbReference type="InterPro" id="IPR006553">
    <property type="entry name" value="Leu-rich_rpt_Cys-con_subtyp"/>
</dbReference>
<dbReference type="SUPFAM" id="SSF52047">
    <property type="entry name" value="RNI-like"/>
    <property type="match status" value="1"/>
</dbReference>
<dbReference type="AlphaFoldDB" id="A0A4E0S3R0"/>
<accession>A0A4E0S3R0</accession>
<dbReference type="Pfam" id="PF25372">
    <property type="entry name" value="DUF7885"/>
    <property type="match status" value="1"/>
</dbReference>
<protein>
    <submittedName>
        <fullName evidence="4">F-box and leucine-rich repeat protein 16</fullName>
    </submittedName>
</protein>
<dbReference type="SMART" id="SM00367">
    <property type="entry name" value="LRR_CC"/>
    <property type="match status" value="7"/>
</dbReference>